<reference evidence="6 7" key="1">
    <citation type="journal article" date="2016" name="Nat. Commun.">
        <title>Thousands of microbial genomes shed light on interconnected biogeochemical processes in an aquifer system.</title>
        <authorList>
            <person name="Anantharaman K."/>
            <person name="Brown C.T."/>
            <person name="Hug L.A."/>
            <person name="Sharon I."/>
            <person name="Castelle C.J."/>
            <person name="Probst A.J."/>
            <person name="Thomas B.C."/>
            <person name="Singh A."/>
            <person name="Wilkins M.J."/>
            <person name="Karaoz U."/>
            <person name="Brodie E.L."/>
            <person name="Williams K.H."/>
            <person name="Hubbard S.S."/>
            <person name="Banfield J.F."/>
        </authorList>
    </citation>
    <scope>NUCLEOTIDE SEQUENCE [LARGE SCALE GENOMIC DNA]</scope>
</reference>
<evidence type="ECO:0000256" key="1">
    <source>
        <dbReference type="ARBA" id="ARBA00004141"/>
    </source>
</evidence>
<comment type="caution">
    <text evidence="6">The sequence shown here is derived from an EMBL/GenBank/DDBJ whole genome shotgun (WGS) entry which is preliminary data.</text>
</comment>
<evidence type="ECO:0000256" key="5">
    <source>
        <dbReference type="SAM" id="Phobius"/>
    </source>
</evidence>
<dbReference type="PANTHER" id="PTHR36460">
    <property type="entry name" value="UPF0132 DOMAIN PROTEIN (AFU_ORTHOLOGUE AFUA_3G10255)"/>
    <property type="match status" value="1"/>
</dbReference>
<name>A0A1F4XH86_UNCKA</name>
<evidence type="ECO:0000256" key="4">
    <source>
        <dbReference type="ARBA" id="ARBA00023136"/>
    </source>
</evidence>
<feature type="transmembrane region" description="Helical" evidence="5">
    <location>
        <begin position="79"/>
        <end position="100"/>
    </location>
</feature>
<evidence type="ECO:0000256" key="2">
    <source>
        <dbReference type="ARBA" id="ARBA00022692"/>
    </source>
</evidence>
<proteinExistence type="predicted"/>
<dbReference type="PANTHER" id="PTHR36460:SF1">
    <property type="entry name" value="UPF0132 DOMAIN PROTEIN (AFU_ORTHOLOGUE AFUA_3G10255)"/>
    <property type="match status" value="1"/>
</dbReference>
<protein>
    <recommendedName>
        <fullName evidence="8">DUF4870 domain-containing protein</fullName>
    </recommendedName>
</protein>
<comment type="subcellular location">
    <subcellularLocation>
        <location evidence="1">Membrane</location>
        <topology evidence="1">Multi-pass membrane protein</topology>
    </subcellularLocation>
</comment>
<dbReference type="GO" id="GO:0016020">
    <property type="term" value="C:membrane"/>
    <property type="evidence" value="ECO:0007669"/>
    <property type="project" value="UniProtKB-SubCell"/>
</dbReference>
<gene>
    <name evidence="6" type="ORF">A3K01_02195</name>
</gene>
<keyword evidence="3 5" id="KW-1133">Transmembrane helix</keyword>
<evidence type="ECO:0000313" key="7">
    <source>
        <dbReference type="Proteomes" id="UP000177845"/>
    </source>
</evidence>
<sequence>MKMEPENTNEIIDNRLDPKIAAALAYLLPPLSGIFFILKEKENDYVRFHAYQSMFFGVFSYALYWIATISLPSLLGFPVYKFVSAAAILMWMFLMLKAFAGDEYELPYIGKVAKEQSKK</sequence>
<feature type="transmembrane region" description="Helical" evidence="5">
    <location>
        <begin position="50"/>
        <end position="67"/>
    </location>
</feature>
<dbReference type="Pfam" id="PF09685">
    <property type="entry name" value="MamF_MmsF"/>
    <property type="match status" value="1"/>
</dbReference>
<evidence type="ECO:0000256" key="3">
    <source>
        <dbReference type="ARBA" id="ARBA00022989"/>
    </source>
</evidence>
<keyword evidence="2 5" id="KW-0812">Transmembrane</keyword>
<evidence type="ECO:0008006" key="8">
    <source>
        <dbReference type="Google" id="ProtNLM"/>
    </source>
</evidence>
<evidence type="ECO:0000313" key="6">
    <source>
        <dbReference type="EMBL" id="OGC80936.1"/>
    </source>
</evidence>
<accession>A0A1F4XH86</accession>
<dbReference type="EMBL" id="MEWJ01000003">
    <property type="protein sequence ID" value="OGC80936.1"/>
    <property type="molecule type" value="Genomic_DNA"/>
</dbReference>
<feature type="transmembrane region" description="Helical" evidence="5">
    <location>
        <begin position="20"/>
        <end position="38"/>
    </location>
</feature>
<dbReference type="AlphaFoldDB" id="A0A1F4XH86"/>
<keyword evidence="4 5" id="KW-0472">Membrane</keyword>
<organism evidence="6 7">
    <name type="scientific">candidate division WWE3 bacterium RIFOXYD1_FULL_43_17</name>
    <dbReference type="NCBI Taxonomy" id="1802652"/>
    <lineage>
        <taxon>Bacteria</taxon>
        <taxon>Katanobacteria</taxon>
    </lineage>
</organism>
<dbReference type="InterPro" id="IPR019109">
    <property type="entry name" value="MamF_MmsF"/>
</dbReference>
<dbReference type="Proteomes" id="UP000177845">
    <property type="component" value="Unassembled WGS sequence"/>
</dbReference>